<dbReference type="EMBL" id="RRCN01000001">
    <property type="protein sequence ID" value="RRJ64031.1"/>
    <property type="molecule type" value="Genomic_DNA"/>
</dbReference>
<dbReference type="AlphaFoldDB" id="A0A3P3U0Z7"/>
<reference evidence="2 3" key="1">
    <citation type="submission" date="2018-11" db="EMBL/GenBank/DDBJ databases">
        <title>Genome sequencing of Paenibacillus sp. KCOM 3021 (= ChDC PVNT-B20).</title>
        <authorList>
            <person name="Kook J.-K."/>
            <person name="Park S.-N."/>
            <person name="Lim Y.K."/>
        </authorList>
    </citation>
    <scope>NUCLEOTIDE SEQUENCE [LARGE SCALE GENOMIC DNA]</scope>
    <source>
        <strain evidence="2 3">KCOM 3021</strain>
    </source>
</reference>
<protein>
    <recommendedName>
        <fullName evidence="4">Copper amine oxidase-like N-terminal domain-containing protein</fullName>
    </recommendedName>
</protein>
<proteinExistence type="predicted"/>
<evidence type="ECO:0000313" key="2">
    <source>
        <dbReference type="EMBL" id="RRJ64031.1"/>
    </source>
</evidence>
<evidence type="ECO:0008006" key="4">
    <source>
        <dbReference type="Google" id="ProtNLM"/>
    </source>
</evidence>
<feature type="signal peptide" evidence="1">
    <location>
        <begin position="1"/>
        <end position="25"/>
    </location>
</feature>
<dbReference type="RefSeq" id="WP_128631853.1">
    <property type="nucleotide sequence ID" value="NZ_RRCN01000001.1"/>
</dbReference>
<comment type="caution">
    <text evidence="2">The sequence shown here is derived from an EMBL/GenBank/DDBJ whole genome shotgun (WGS) entry which is preliminary data.</text>
</comment>
<evidence type="ECO:0000313" key="3">
    <source>
        <dbReference type="Proteomes" id="UP000267017"/>
    </source>
</evidence>
<organism evidence="2 3">
    <name type="scientific">Paenibacillus oralis</name>
    <dbReference type="NCBI Taxonomy" id="2490856"/>
    <lineage>
        <taxon>Bacteria</taxon>
        <taxon>Bacillati</taxon>
        <taxon>Bacillota</taxon>
        <taxon>Bacilli</taxon>
        <taxon>Bacillales</taxon>
        <taxon>Paenibacillaceae</taxon>
        <taxon>Paenibacillus</taxon>
    </lineage>
</organism>
<keyword evidence="1" id="KW-0732">Signal</keyword>
<gene>
    <name evidence="2" type="ORF">EHV15_14640</name>
</gene>
<keyword evidence="3" id="KW-1185">Reference proteome</keyword>
<evidence type="ECO:0000256" key="1">
    <source>
        <dbReference type="SAM" id="SignalP"/>
    </source>
</evidence>
<dbReference type="Proteomes" id="UP000267017">
    <property type="component" value="Unassembled WGS sequence"/>
</dbReference>
<feature type="chain" id="PRO_5018183889" description="Copper amine oxidase-like N-terminal domain-containing protein" evidence="1">
    <location>
        <begin position="26"/>
        <end position="224"/>
    </location>
</feature>
<accession>A0A3P3U0Z7</accession>
<name>A0A3P3U0Z7_9BACL</name>
<sequence length="224" mass="24518">MKKKLMITFCGAMLLMVGMSLGAFGASKLQEIKAYLNRDLAVRFNGELQELKDVNGNTVLPITYKGTTYLPVRAVSSLLDVPVNYDGAAKEILIGEMAGVAVKQEDFNKTLYSKDTRQTSYNGKDYKEVLYSPAGSTIKYTALSPNGKYKKLVLQIAALEKNIDSVSIKDNDNNALLANVKSIYPDSGMKKIEVDITGVKNISISVEQSSDGGFLIPLTTSYYQ</sequence>
<dbReference type="OrthoDB" id="337615at2"/>